<dbReference type="KEGG" id="zmm:Zmob_1148"/>
<dbReference type="SUPFAM" id="SSF53448">
    <property type="entry name" value="Nucleotide-diphospho-sugar transferases"/>
    <property type="match status" value="1"/>
</dbReference>
<dbReference type="Proteomes" id="UP000001494">
    <property type="component" value="Chromosome"/>
</dbReference>
<dbReference type="EMBL" id="CP002850">
    <property type="protein sequence ID" value="AEH62978.1"/>
    <property type="molecule type" value="Genomic_DNA"/>
</dbReference>
<protein>
    <submittedName>
        <fullName evidence="1">Uncharacterized protein</fullName>
    </submittedName>
</protein>
<dbReference type="Gene3D" id="3.90.550.10">
    <property type="entry name" value="Spore Coat Polysaccharide Biosynthesis Protein SpsA, Chain A"/>
    <property type="match status" value="1"/>
</dbReference>
<dbReference type="RefSeq" id="WP_014500892.1">
    <property type="nucleotide sequence ID" value="NC_017262.1"/>
</dbReference>
<dbReference type="eggNOG" id="COG1216">
    <property type="taxonomic scope" value="Bacteria"/>
</dbReference>
<evidence type="ECO:0000313" key="2">
    <source>
        <dbReference type="Proteomes" id="UP000001494"/>
    </source>
</evidence>
<dbReference type="AlphaFoldDB" id="A0A0H3G2E3"/>
<proteinExistence type="predicted"/>
<sequence>MEQGENINITNPKVAIAVIAPGDMILVEFSISAMGMIQHAKDLDTNIICGRSSVLAGAKNIAVKDALNWGADYILLLSGDITFPNNALHHLLAQKKDIIGATYPKPIAPYNLLGIADDNQDQAELEKGLLKMRYMPGGFLLVKMDVFKKLDPNLPHFYYDVFQDDVMGDDFVFCDRVRELGYDIWCDTNLSAEIGRIGQRVYHMPEIEERRLLMERELLEKEKEKLLPPSA</sequence>
<accession>A0A0H3G2E3</accession>
<dbReference type="HOGENOM" id="CLU_1320469_0_0_5"/>
<gene>
    <name evidence="1" type="ordered locus">Zmob_1148</name>
</gene>
<dbReference type="InterPro" id="IPR029044">
    <property type="entry name" value="Nucleotide-diphossugar_trans"/>
</dbReference>
<evidence type="ECO:0000313" key="1">
    <source>
        <dbReference type="EMBL" id="AEH62978.1"/>
    </source>
</evidence>
<reference evidence="1 2" key="1">
    <citation type="journal article" date="2011" name="J. Bacteriol.">
        <title>Genome sequence of the ethanol-producing Zymomonas mobilis subsp. mobilis lectotype strain ATCC 10988.</title>
        <authorList>
            <person name="Pappas K.M."/>
            <person name="Kouvelis V.N."/>
            <person name="Saunders E."/>
            <person name="Brettin T.S."/>
            <person name="Bruce D."/>
            <person name="Detter C."/>
            <person name="Balakireva M."/>
            <person name="Han C.S."/>
            <person name="Savvakis G."/>
            <person name="Kyrpides N.C."/>
            <person name="Typas M.A."/>
        </authorList>
    </citation>
    <scope>NUCLEOTIDE SEQUENCE [LARGE SCALE GENOMIC DNA]</scope>
    <source>
        <strain evidence="2">ATCC 10988 / DSM 424 / CCUG 17860 / LMG 404 / NCIMB 8938 / NRRL B-806 / ZM1</strain>
    </source>
</reference>
<dbReference type="OrthoDB" id="561165at2"/>
<organism evidence="1 2">
    <name type="scientific">Zymomonas mobilis subsp. mobilis (strain ATCC 10988 / DSM 424 / LMG 404 / NCIMB 8938 / NRRL B-806 / ZM1)</name>
    <dbReference type="NCBI Taxonomy" id="555217"/>
    <lineage>
        <taxon>Bacteria</taxon>
        <taxon>Pseudomonadati</taxon>
        <taxon>Pseudomonadota</taxon>
        <taxon>Alphaproteobacteria</taxon>
        <taxon>Sphingomonadales</taxon>
        <taxon>Zymomonadaceae</taxon>
        <taxon>Zymomonas</taxon>
    </lineage>
</organism>
<name>A0A0H3G2E3_ZYMMA</name>